<comment type="caution">
    <text evidence="10">The sequence shown here is derived from an EMBL/GenBank/DDBJ whole genome shotgun (WGS) entry which is preliminary data.</text>
</comment>
<dbReference type="SUPFAM" id="SSF55874">
    <property type="entry name" value="ATPase domain of HSP90 chaperone/DNA topoisomerase II/histidine kinase"/>
    <property type="match status" value="1"/>
</dbReference>
<feature type="region of interest" description="Disordered" evidence="7">
    <location>
        <begin position="185"/>
        <end position="272"/>
    </location>
</feature>
<feature type="modified residue" description="4-aspartylphosphate" evidence="6">
    <location>
        <position position="1300"/>
    </location>
</feature>
<dbReference type="CDD" id="cd17546">
    <property type="entry name" value="REC_hyHK_CKI1_RcsC-like"/>
    <property type="match status" value="1"/>
</dbReference>
<organism evidence="10 11">
    <name type="scientific">Mycena alexandri</name>
    <dbReference type="NCBI Taxonomy" id="1745969"/>
    <lineage>
        <taxon>Eukaryota</taxon>
        <taxon>Fungi</taxon>
        <taxon>Dikarya</taxon>
        <taxon>Basidiomycota</taxon>
        <taxon>Agaricomycotina</taxon>
        <taxon>Agaricomycetes</taxon>
        <taxon>Agaricomycetidae</taxon>
        <taxon>Agaricales</taxon>
        <taxon>Marasmiineae</taxon>
        <taxon>Mycenaceae</taxon>
        <taxon>Mycena</taxon>
    </lineage>
</organism>
<dbReference type="Gene3D" id="1.10.287.130">
    <property type="match status" value="1"/>
</dbReference>
<dbReference type="SMART" id="SM00387">
    <property type="entry name" value="HATPase_c"/>
    <property type="match status" value="1"/>
</dbReference>
<dbReference type="SMART" id="SM00448">
    <property type="entry name" value="REC"/>
    <property type="match status" value="1"/>
</dbReference>
<dbReference type="SMART" id="SM00388">
    <property type="entry name" value="HisKA"/>
    <property type="match status" value="1"/>
</dbReference>
<keyword evidence="4" id="KW-0808">Transferase</keyword>
<feature type="compositionally biased region" description="Low complexity" evidence="7">
    <location>
        <begin position="1"/>
        <end position="19"/>
    </location>
</feature>
<protein>
    <recommendedName>
        <fullName evidence="2">histidine kinase</fullName>
        <ecNumber evidence="2">2.7.13.3</ecNumber>
    </recommendedName>
</protein>
<evidence type="ECO:0000256" key="4">
    <source>
        <dbReference type="ARBA" id="ARBA00022679"/>
    </source>
</evidence>
<dbReference type="CDD" id="cd00082">
    <property type="entry name" value="HisKA"/>
    <property type="match status" value="1"/>
</dbReference>
<dbReference type="SUPFAM" id="SSF47384">
    <property type="entry name" value="Homodimeric domain of signal transducing histidine kinase"/>
    <property type="match status" value="1"/>
</dbReference>
<dbReference type="EC" id="2.7.13.3" evidence="2"/>
<evidence type="ECO:0000256" key="5">
    <source>
        <dbReference type="ARBA" id="ARBA00022777"/>
    </source>
</evidence>
<dbReference type="Pfam" id="PF01590">
    <property type="entry name" value="GAF"/>
    <property type="match status" value="1"/>
</dbReference>
<dbReference type="Gene3D" id="3.30.565.10">
    <property type="entry name" value="Histidine kinase-like ATPase, C-terminal domain"/>
    <property type="match status" value="1"/>
</dbReference>
<keyword evidence="3 6" id="KW-0597">Phosphoprotein</keyword>
<feature type="compositionally biased region" description="Low complexity" evidence="7">
    <location>
        <begin position="1194"/>
        <end position="1205"/>
    </location>
</feature>
<sequence>MSFSAISSAVPSPVASPSLSYPPFPLPGSSPFPSSTTSHSPSASTSTSTGSAAATHLSAQTSAATLRWAGSRIRVSPLSLPSPEHELVDPMRGAGAVPIPGSHPEFSAAPHPYTPGWDVMTPGGTRRSRLSGFWSGTADVENQGHAYFSGHGALLPTIDASPATPDVERGVPASVPIPVTGATMSAPGSVPVPQTADGGEAPTVPLPARRPPPATAPVRVGVNAAPDDVEDYFGTAGSASGSNSSRSPNESLPSASPPAGRESADPPPLSAEPYPFVFSQSVPAPVVRRVALTRQMSAPLPLSAAVVQGTLAAATPYAGRAPSKDPRAMREERAFAARGFLAPPYPPDELGRRRALYKFNVMHTGPDLNFDRIAHLAKLVFNTKGVMISVVDGEEECVIWGSSKVYSCPRSSSFSGHAILQRDEEPMVVLDSQLDWRFANNPLVLGPPNIRFYAGAPLRTHDGFNIGCLALIDDAPREDFTPRQRHTLKEFAAIAVRELELWRDKIQLRIRDRIQNSMEQFSRECLEIDNETAGHSHKGEHKNEAEAKHGAAGEPSDAPPNQHRTSDPPDLMGPTSSMDTVYDHAAKLVQRTLDVEGVLVMDVSHCEVIETMSAEGTVSVVLHHGDPDVPTSTRTLTAEEYGRLNDFFARYPDGKISEGIVPAVFRIFLPQAHIQYALTVPIYNIDKRPFALLCAWNASDQTRRFLEGHELSYLRAIGVIILSAVLKRRMILADKAKGLFISNISHELRTPLHGILAAAELLGDSPLNHSQLSFLQTVQACGTSLVETVNHVLDFTKLSGNSKAGGVENVIVPTRVDLMQLIEEAVDGCWIGHRARTAIMGDSGIGSVYSPPEELSAAKQLIETVVEVGWRKGGWSLKCEKGGIRRVLMNVFGNSLKFTTNGYVHVTLRELPRSGDEAANETKVELIVLDTGKGISENFRKNQLFHPFSQENPLQTGTGLGLAIVNSIVKSESVNGKVEVFSEEGVGTEIKVTFTAQIPEDESTAPEMEPFKFEDPAHPVSVSLVGFDDAHKGVQLLHTVMQTYLVSWWGFEVRSSEQEHGEIVILNEDVDPVKKATAGRNTSRPFIVLSSLRGNPSVMAIASEHERIGGFCRLIYKPGGPSRLYALLKLSLHALRIGRSGRTSPRGSETEYEEPIPVVAQVLRRNSEESSNSWTRAPTARPLMSPRSSTVHPLSSTSWRTLSSTSEKEEKEEQPAAEDDGGDPTINIGAGGTLLRSSMGTVNPDERRFRVLVVEDNSILRNLLVKWLTSRGYDYRDAVDGRNGVTVYEEDGPFDVVLLDMSMPILDGIGATTEIRQIEARWQVDDPTGTPTRILALTGMSSLEDKRRAFEAGVDGYLVKPVAFKTLDEMFSKLGVS</sequence>
<dbReference type="GO" id="GO:0000155">
    <property type="term" value="F:phosphorelay sensor kinase activity"/>
    <property type="evidence" value="ECO:0007669"/>
    <property type="project" value="InterPro"/>
</dbReference>
<accession>A0AAD6T860</accession>
<dbReference type="Gene3D" id="3.40.50.2300">
    <property type="match status" value="1"/>
</dbReference>
<dbReference type="SUPFAM" id="SSF52172">
    <property type="entry name" value="CheY-like"/>
    <property type="match status" value="1"/>
</dbReference>
<feature type="compositionally biased region" description="Basic and acidic residues" evidence="7">
    <location>
        <begin position="541"/>
        <end position="551"/>
    </location>
</feature>
<evidence type="ECO:0000256" key="1">
    <source>
        <dbReference type="ARBA" id="ARBA00000085"/>
    </source>
</evidence>
<dbReference type="PRINTS" id="PR00344">
    <property type="entry name" value="BCTRLSENSOR"/>
</dbReference>
<dbReference type="GO" id="GO:0005886">
    <property type="term" value="C:plasma membrane"/>
    <property type="evidence" value="ECO:0007669"/>
    <property type="project" value="TreeGrafter"/>
</dbReference>
<dbReference type="InterPro" id="IPR036890">
    <property type="entry name" value="HATPase_C_sf"/>
</dbReference>
<dbReference type="InterPro" id="IPR005467">
    <property type="entry name" value="His_kinase_dom"/>
</dbReference>
<dbReference type="Proteomes" id="UP001218188">
    <property type="component" value="Unassembled WGS sequence"/>
</dbReference>
<evidence type="ECO:0000259" key="9">
    <source>
        <dbReference type="PROSITE" id="PS50110"/>
    </source>
</evidence>
<feature type="region of interest" description="Disordered" evidence="7">
    <location>
        <begin position="1"/>
        <end position="58"/>
    </location>
</feature>
<feature type="compositionally biased region" description="Pro residues" evidence="7">
    <location>
        <begin position="20"/>
        <end position="30"/>
    </location>
</feature>
<feature type="region of interest" description="Disordered" evidence="7">
    <location>
        <begin position="1139"/>
        <end position="1239"/>
    </location>
</feature>
<evidence type="ECO:0000256" key="6">
    <source>
        <dbReference type="PROSITE-ProRule" id="PRU00169"/>
    </source>
</evidence>
<keyword evidence="11" id="KW-1185">Reference proteome</keyword>
<evidence type="ECO:0000256" key="2">
    <source>
        <dbReference type="ARBA" id="ARBA00012438"/>
    </source>
</evidence>
<dbReference type="InterPro" id="IPR003661">
    <property type="entry name" value="HisK_dim/P_dom"/>
</dbReference>
<dbReference type="PANTHER" id="PTHR43047:SF72">
    <property type="entry name" value="OSMOSENSING HISTIDINE PROTEIN KINASE SLN1"/>
    <property type="match status" value="1"/>
</dbReference>
<evidence type="ECO:0000259" key="8">
    <source>
        <dbReference type="PROSITE" id="PS50109"/>
    </source>
</evidence>
<name>A0AAD6T860_9AGAR</name>
<dbReference type="Pfam" id="PF00072">
    <property type="entry name" value="Response_reg"/>
    <property type="match status" value="1"/>
</dbReference>
<feature type="region of interest" description="Disordered" evidence="7">
    <location>
        <begin position="533"/>
        <end position="578"/>
    </location>
</feature>
<dbReference type="InterPro" id="IPR004358">
    <property type="entry name" value="Sig_transdc_His_kin-like_C"/>
</dbReference>
<dbReference type="PANTHER" id="PTHR43047">
    <property type="entry name" value="TWO-COMPONENT HISTIDINE PROTEIN KINASE"/>
    <property type="match status" value="1"/>
</dbReference>
<dbReference type="SUPFAM" id="SSF55781">
    <property type="entry name" value="GAF domain-like"/>
    <property type="match status" value="1"/>
</dbReference>
<reference evidence="10" key="1">
    <citation type="submission" date="2023-03" db="EMBL/GenBank/DDBJ databases">
        <title>Massive genome expansion in bonnet fungi (Mycena s.s.) driven by repeated elements and novel gene families across ecological guilds.</title>
        <authorList>
            <consortium name="Lawrence Berkeley National Laboratory"/>
            <person name="Harder C.B."/>
            <person name="Miyauchi S."/>
            <person name="Viragh M."/>
            <person name="Kuo A."/>
            <person name="Thoen E."/>
            <person name="Andreopoulos B."/>
            <person name="Lu D."/>
            <person name="Skrede I."/>
            <person name="Drula E."/>
            <person name="Henrissat B."/>
            <person name="Morin E."/>
            <person name="Kohler A."/>
            <person name="Barry K."/>
            <person name="LaButti K."/>
            <person name="Morin E."/>
            <person name="Salamov A."/>
            <person name="Lipzen A."/>
            <person name="Mereny Z."/>
            <person name="Hegedus B."/>
            <person name="Baldrian P."/>
            <person name="Stursova M."/>
            <person name="Weitz H."/>
            <person name="Taylor A."/>
            <person name="Grigoriev I.V."/>
            <person name="Nagy L.G."/>
            <person name="Martin F."/>
            <person name="Kauserud H."/>
        </authorList>
    </citation>
    <scope>NUCLEOTIDE SEQUENCE</scope>
    <source>
        <strain evidence="10">CBHHK200</strain>
    </source>
</reference>
<feature type="domain" description="Response regulatory" evidence="9">
    <location>
        <begin position="1250"/>
        <end position="1375"/>
    </location>
</feature>
<comment type="catalytic activity">
    <reaction evidence="1">
        <text>ATP + protein L-histidine = ADP + protein N-phospho-L-histidine.</text>
        <dbReference type="EC" id="2.7.13.3"/>
    </reaction>
</comment>
<proteinExistence type="predicted"/>
<dbReference type="InterPro" id="IPR003018">
    <property type="entry name" value="GAF"/>
</dbReference>
<keyword evidence="5" id="KW-0418">Kinase</keyword>
<evidence type="ECO:0000313" key="11">
    <source>
        <dbReference type="Proteomes" id="UP001218188"/>
    </source>
</evidence>
<dbReference type="Gene3D" id="3.30.450.40">
    <property type="match status" value="1"/>
</dbReference>
<feature type="compositionally biased region" description="Low complexity" evidence="7">
    <location>
        <begin position="31"/>
        <end position="58"/>
    </location>
</feature>
<feature type="compositionally biased region" description="Pro residues" evidence="7">
    <location>
        <begin position="204"/>
        <end position="215"/>
    </location>
</feature>
<dbReference type="GO" id="GO:0009927">
    <property type="term" value="F:histidine phosphotransfer kinase activity"/>
    <property type="evidence" value="ECO:0007669"/>
    <property type="project" value="TreeGrafter"/>
</dbReference>
<dbReference type="EMBL" id="JARJCM010000026">
    <property type="protein sequence ID" value="KAJ7039558.1"/>
    <property type="molecule type" value="Genomic_DNA"/>
</dbReference>
<evidence type="ECO:0000313" key="10">
    <source>
        <dbReference type="EMBL" id="KAJ7039558.1"/>
    </source>
</evidence>
<feature type="domain" description="Histidine kinase" evidence="8">
    <location>
        <begin position="743"/>
        <end position="998"/>
    </location>
</feature>
<dbReference type="InterPro" id="IPR001789">
    <property type="entry name" value="Sig_transdc_resp-reg_receiver"/>
</dbReference>
<gene>
    <name evidence="10" type="ORF">C8F04DRAFT_949758</name>
</gene>
<feature type="compositionally biased region" description="Low complexity" evidence="7">
    <location>
        <begin position="237"/>
        <end position="254"/>
    </location>
</feature>
<evidence type="ECO:0000256" key="7">
    <source>
        <dbReference type="SAM" id="MobiDB-lite"/>
    </source>
</evidence>
<dbReference type="PROSITE" id="PS50109">
    <property type="entry name" value="HIS_KIN"/>
    <property type="match status" value="1"/>
</dbReference>
<dbReference type="InterPro" id="IPR036097">
    <property type="entry name" value="HisK_dim/P_sf"/>
</dbReference>
<dbReference type="Pfam" id="PF00512">
    <property type="entry name" value="HisKA"/>
    <property type="match status" value="1"/>
</dbReference>
<dbReference type="FunFam" id="1.10.287.130:FF:000023">
    <property type="entry name" value="Sensor histidine kinase/response regulator, putative"/>
    <property type="match status" value="1"/>
</dbReference>
<dbReference type="InterPro" id="IPR029016">
    <property type="entry name" value="GAF-like_dom_sf"/>
</dbReference>
<dbReference type="PROSITE" id="PS50110">
    <property type="entry name" value="RESPONSE_REGULATORY"/>
    <property type="match status" value="1"/>
</dbReference>
<evidence type="ECO:0000256" key="3">
    <source>
        <dbReference type="ARBA" id="ARBA00022553"/>
    </source>
</evidence>
<dbReference type="InterPro" id="IPR003594">
    <property type="entry name" value="HATPase_dom"/>
</dbReference>
<dbReference type="InterPro" id="IPR011006">
    <property type="entry name" value="CheY-like_superfamily"/>
</dbReference>
<dbReference type="Pfam" id="PF02518">
    <property type="entry name" value="HATPase_c"/>
    <property type="match status" value="1"/>
</dbReference>